<dbReference type="GO" id="GO:0016740">
    <property type="term" value="F:transferase activity"/>
    <property type="evidence" value="ECO:0007669"/>
    <property type="project" value="UniProtKB-KW"/>
</dbReference>
<comment type="function">
    <text evidence="1">Involved in the biosynthesis of the siderophore enterobactin (enterochelin), which is a macrocyclic trimeric lactone of N-(2,3-dihydroxybenzoyl)-serine. The serine trilactone serves as a scaffolding for the three catechol functionalities that provide hexadentate coordination for the tightly ligated iron(2+) atoms. Plays an essential role in the assembly of the enterobactin by catalyzing the transfer of the 4'-phosphopantetheine (Ppant) moiety from coenzyme A to the apo-domains of both EntB (ArCP domain) and EntF (PCP domain) to yield their holo-forms which make them competent for the activation of 2,3-dihydroxybenzoate (DHB) and L-serine, respectively.</text>
</comment>
<feature type="domain" description="4'-phosphopantetheinyl transferase N-terminal" evidence="13">
    <location>
        <begin position="47"/>
        <end position="108"/>
    </location>
</feature>
<evidence type="ECO:0000256" key="10">
    <source>
        <dbReference type="ARBA" id="ARBA00049176"/>
    </source>
</evidence>
<comment type="pathway">
    <text evidence="2">Siderophore biosynthesis; enterobactin biosynthesis.</text>
</comment>
<evidence type="ECO:0000259" key="12">
    <source>
        <dbReference type="Pfam" id="PF01648"/>
    </source>
</evidence>
<keyword evidence="7" id="KW-0259">Enterobactin biosynthesis</keyword>
<proteinExistence type="inferred from homology"/>
<organism evidence="14 15">
    <name type="scientific">Vibrio anguillarum</name>
    <name type="common">Listonella anguillarum</name>
    <dbReference type="NCBI Taxonomy" id="55601"/>
    <lineage>
        <taxon>Bacteria</taxon>
        <taxon>Pseudomonadati</taxon>
        <taxon>Pseudomonadota</taxon>
        <taxon>Gammaproteobacteria</taxon>
        <taxon>Vibrionales</taxon>
        <taxon>Vibrionaceae</taxon>
        <taxon>Vibrio</taxon>
    </lineage>
</organism>
<dbReference type="InterPro" id="IPR041354">
    <property type="entry name" value="4PPT_N"/>
</dbReference>
<evidence type="ECO:0000256" key="4">
    <source>
        <dbReference type="ARBA" id="ARBA00011503"/>
    </source>
</evidence>
<dbReference type="RefSeq" id="WP_194662272.1">
    <property type="nucleotide sequence ID" value="NZ_RDPI01000004.1"/>
</dbReference>
<keyword evidence="6 14" id="KW-0808">Transferase</keyword>
<evidence type="ECO:0000256" key="8">
    <source>
        <dbReference type="ARBA" id="ARBA00029894"/>
    </source>
</evidence>
<dbReference type="InterPro" id="IPR003542">
    <property type="entry name" value="Enbac_synth_compD-like"/>
</dbReference>
<evidence type="ECO:0000256" key="5">
    <source>
        <dbReference type="ARBA" id="ARBA00019087"/>
    </source>
</evidence>
<comment type="caution">
    <text evidence="14">The sequence shown here is derived from an EMBL/GenBank/DDBJ whole genome shotgun (WGS) entry which is preliminary data.</text>
</comment>
<comment type="subunit">
    <text evidence="4">EntB, EntD, EntE, and EntF form a multienzyme complex called enterobactin synthase.</text>
</comment>
<evidence type="ECO:0000256" key="2">
    <source>
        <dbReference type="ARBA" id="ARBA00004993"/>
    </source>
</evidence>
<name>A0ABR9Z334_VIBAN</name>
<evidence type="ECO:0000313" key="14">
    <source>
        <dbReference type="EMBL" id="MBF4372145.1"/>
    </source>
</evidence>
<reference evidence="14 15" key="1">
    <citation type="journal article" date="2021" name="PeerJ">
        <title>Analysis of 44 Vibrio anguillarum genomes reveals high genetic diversity.</title>
        <authorList>
            <person name="Hansen M.J."/>
            <person name="Dalsgaard I."/>
        </authorList>
    </citation>
    <scope>NUCLEOTIDE SEQUENCE [LARGE SCALE GENOMIC DNA]</scope>
    <source>
        <strain evidence="14 15">040915-1/1B</strain>
    </source>
</reference>
<dbReference type="Gene3D" id="3.90.470.20">
    <property type="entry name" value="4'-phosphopantetheinyl transferase domain"/>
    <property type="match status" value="1"/>
</dbReference>
<evidence type="ECO:0000256" key="7">
    <source>
        <dbReference type="ARBA" id="ARBA00023191"/>
    </source>
</evidence>
<evidence type="ECO:0000256" key="1">
    <source>
        <dbReference type="ARBA" id="ARBA00003937"/>
    </source>
</evidence>
<sequence length="237" mass="26368">MSPFLITSERVNSPLFQSVVLWFNAFERQYFDPSLFSDFGIDCPASLSRATTKRQAEYFAGRLAARRALQALACHTLEVPMGEDRLPQWPSGYRGSISHTQGLAVSVVCHRHHYQAVGIDTETVFTADQCTKLTRAIVSAVEWHEITQGGCDLSSPQLITLMFSAKEALYKALYPQTLQFQNFGAAKLTKVSAPSAQFQIELTCDWSDSYRAGTQFKGWFQFLANTVVTVIADGSFA</sequence>
<dbReference type="Proteomes" id="UP000726136">
    <property type="component" value="Unassembled WGS sequence"/>
</dbReference>
<evidence type="ECO:0000313" key="15">
    <source>
        <dbReference type="Proteomes" id="UP000726136"/>
    </source>
</evidence>
<protein>
    <recommendedName>
        <fullName evidence="5">Enterobactin synthase component D</fullName>
    </recommendedName>
    <alternativeName>
        <fullName evidence="8">4'-phosphopantetheinyl transferase EntD</fullName>
    </alternativeName>
    <alternativeName>
        <fullName evidence="9">Enterochelin synthase D</fullName>
    </alternativeName>
</protein>
<comment type="catalytic activity">
    <reaction evidence="10">
        <text>apo-[aryl-carrier protein] + CoA = holo-[aryl-carrier protein] + adenosine 3',5'-bisphosphate + H(+)</text>
        <dbReference type="Rhea" id="RHEA:48404"/>
        <dbReference type="Rhea" id="RHEA-COMP:15903"/>
        <dbReference type="Rhea" id="RHEA-COMP:17557"/>
        <dbReference type="ChEBI" id="CHEBI:15378"/>
        <dbReference type="ChEBI" id="CHEBI:29999"/>
        <dbReference type="ChEBI" id="CHEBI:57287"/>
        <dbReference type="ChEBI" id="CHEBI:58343"/>
        <dbReference type="ChEBI" id="CHEBI:64479"/>
    </reaction>
</comment>
<dbReference type="InterPro" id="IPR008278">
    <property type="entry name" value="4-PPantetheinyl_Trfase_dom"/>
</dbReference>
<evidence type="ECO:0000256" key="11">
    <source>
        <dbReference type="ARBA" id="ARBA00049191"/>
    </source>
</evidence>
<dbReference type="SUPFAM" id="SSF56214">
    <property type="entry name" value="4'-phosphopantetheinyl transferase"/>
    <property type="match status" value="1"/>
</dbReference>
<keyword evidence="15" id="KW-1185">Reference proteome</keyword>
<dbReference type="PRINTS" id="PR01399">
    <property type="entry name" value="ENTSNTHTASED"/>
</dbReference>
<evidence type="ECO:0000256" key="3">
    <source>
        <dbReference type="ARBA" id="ARBA00008342"/>
    </source>
</evidence>
<comment type="similarity">
    <text evidence="3">Belongs to the P-Pant transferase superfamily. EntD family.</text>
</comment>
<gene>
    <name evidence="14" type="ORF">EAY46_03495</name>
</gene>
<evidence type="ECO:0000259" key="13">
    <source>
        <dbReference type="Pfam" id="PF17837"/>
    </source>
</evidence>
<accession>A0ABR9Z334</accession>
<dbReference type="Pfam" id="PF01648">
    <property type="entry name" value="ACPS"/>
    <property type="match status" value="1"/>
</dbReference>
<feature type="domain" description="4'-phosphopantetheinyl transferase" evidence="12">
    <location>
        <begin position="116"/>
        <end position="199"/>
    </location>
</feature>
<evidence type="ECO:0000256" key="6">
    <source>
        <dbReference type="ARBA" id="ARBA00022679"/>
    </source>
</evidence>
<dbReference type="PANTHER" id="PTHR38096">
    <property type="entry name" value="ENTEROBACTIN SYNTHASE COMPONENT D"/>
    <property type="match status" value="1"/>
</dbReference>
<comment type="catalytic activity">
    <reaction evidence="11">
        <text>apo-[peptidyl-carrier protein] + CoA = holo-[peptidyl-carrier protein] + adenosine 3',5'-bisphosphate + H(+)</text>
        <dbReference type="Rhea" id="RHEA:46228"/>
        <dbReference type="Rhea" id="RHEA-COMP:11479"/>
        <dbReference type="Rhea" id="RHEA-COMP:11480"/>
        <dbReference type="ChEBI" id="CHEBI:15378"/>
        <dbReference type="ChEBI" id="CHEBI:29999"/>
        <dbReference type="ChEBI" id="CHEBI:57287"/>
        <dbReference type="ChEBI" id="CHEBI:58343"/>
        <dbReference type="ChEBI" id="CHEBI:64479"/>
    </reaction>
</comment>
<dbReference type="Pfam" id="PF17837">
    <property type="entry name" value="4PPT_N"/>
    <property type="match status" value="1"/>
</dbReference>
<evidence type="ECO:0000256" key="9">
    <source>
        <dbReference type="ARBA" id="ARBA00031996"/>
    </source>
</evidence>
<dbReference type="PANTHER" id="PTHR38096:SF1">
    <property type="entry name" value="ENTEROBACTIN SYNTHASE COMPONENT D"/>
    <property type="match status" value="1"/>
</dbReference>
<dbReference type="EMBL" id="RDPI01000004">
    <property type="protein sequence ID" value="MBF4372145.1"/>
    <property type="molecule type" value="Genomic_DNA"/>
</dbReference>
<dbReference type="InterPro" id="IPR037143">
    <property type="entry name" value="4-PPantetheinyl_Trfase_dom_sf"/>
</dbReference>